<dbReference type="InterPro" id="IPR002659">
    <property type="entry name" value="Glyco_trans_31"/>
</dbReference>
<evidence type="ECO:0000256" key="13">
    <source>
        <dbReference type="ARBA" id="ARBA00023180"/>
    </source>
</evidence>
<evidence type="ECO:0000256" key="11">
    <source>
        <dbReference type="ARBA" id="ARBA00023098"/>
    </source>
</evidence>
<evidence type="ECO:0000256" key="12">
    <source>
        <dbReference type="ARBA" id="ARBA00023136"/>
    </source>
</evidence>
<dbReference type="GO" id="GO:0006629">
    <property type="term" value="P:lipid metabolic process"/>
    <property type="evidence" value="ECO:0007669"/>
    <property type="project" value="UniProtKB-KW"/>
</dbReference>
<protein>
    <recommendedName>
        <fullName evidence="15">Hexosyltransferase</fullName>
        <ecNumber evidence="15">2.4.1.-</ecNumber>
    </recommendedName>
</protein>
<keyword evidence="10 15" id="KW-0333">Golgi apparatus</keyword>
<evidence type="ECO:0000256" key="10">
    <source>
        <dbReference type="ARBA" id="ARBA00023034"/>
    </source>
</evidence>
<dbReference type="Ensembl" id="ENSZALT00000028694.1">
    <property type="protein sequence ID" value="ENSZALP00000022028.1"/>
    <property type="gene ID" value="ENSZALG00000017170.1"/>
</dbReference>
<keyword evidence="17" id="KW-1185">Reference proteome</keyword>
<evidence type="ECO:0000256" key="8">
    <source>
        <dbReference type="ARBA" id="ARBA00022968"/>
    </source>
</evidence>
<keyword evidence="9" id="KW-1133">Transmembrane helix</keyword>
<reference evidence="16" key="2">
    <citation type="submission" date="2025-09" db="UniProtKB">
        <authorList>
            <consortium name="Ensembl"/>
        </authorList>
    </citation>
    <scope>IDENTIFICATION</scope>
</reference>
<keyword evidence="12" id="KW-0472">Membrane</keyword>
<accession>A0A8D2NES6</accession>
<keyword evidence="14" id="KW-0464">Manganese</keyword>
<dbReference type="GO" id="GO:0000139">
    <property type="term" value="C:Golgi membrane"/>
    <property type="evidence" value="ECO:0007669"/>
    <property type="project" value="UniProtKB-SubCell"/>
</dbReference>
<dbReference type="Gene3D" id="3.90.550.50">
    <property type="match status" value="1"/>
</dbReference>
<evidence type="ECO:0000256" key="1">
    <source>
        <dbReference type="ARBA" id="ARBA00001936"/>
    </source>
</evidence>
<reference evidence="16" key="1">
    <citation type="submission" date="2025-08" db="UniProtKB">
        <authorList>
            <consortium name="Ensembl"/>
        </authorList>
    </citation>
    <scope>IDENTIFICATION</scope>
</reference>
<organism evidence="16 17">
    <name type="scientific">Zonotrichia albicollis</name>
    <name type="common">White-throated sparrow</name>
    <name type="synonym">Fringilla albicollis</name>
    <dbReference type="NCBI Taxonomy" id="44394"/>
    <lineage>
        <taxon>Eukaryota</taxon>
        <taxon>Metazoa</taxon>
        <taxon>Chordata</taxon>
        <taxon>Craniata</taxon>
        <taxon>Vertebrata</taxon>
        <taxon>Euteleostomi</taxon>
        <taxon>Archelosauria</taxon>
        <taxon>Archosauria</taxon>
        <taxon>Dinosauria</taxon>
        <taxon>Saurischia</taxon>
        <taxon>Theropoda</taxon>
        <taxon>Coelurosauria</taxon>
        <taxon>Aves</taxon>
        <taxon>Neognathae</taxon>
        <taxon>Neoaves</taxon>
        <taxon>Telluraves</taxon>
        <taxon>Australaves</taxon>
        <taxon>Passeriformes</taxon>
        <taxon>Passerellidae</taxon>
        <taxon>Zonotrichia</taxon>
    </lineage>
</organism>
<name>A0A8D2NES6_ZONAL</name>
<sequence>MFFGLLMIKDLDFTLYTKYFYGVYLSADLCMEITENSKKWKPLPVKEEKTQVHSRYKGYRFVTWNRRARGTMASKVSCLYILTVVCWASALWYLSITRPTSSYTGHRQVSSISIARKNVSFGNIRTRPINPHSFDFLINEPNKCEKSAPFLVILISTTHKEFDARQAIRETWGDENNFKGIKISTLFLLGKNADPVLNQMVEQESQIFHDIIVEDFIDSYHNLTLKTLMGMRWVATFCSKAKYVMKTDSDIFVNMDNLIYKLLKPNTKPRRRYFTGYVINGGPIRDVRSKWYMPRDLYPDSNYPPFCSGTGYIFSADVAELIYKTSLHTRLLHLEDVYVGLCLRKLGIHPFQNSGFNHWKMAYSLCRYRRVITVHQITPEEMHKIWNDMSSKKHLRC</sequence>
<keyword evidence="13" id="KW-0325">Glycoprotein</keyword>
<dbReference type="PANTHER" id="PTHR11214:SF20">
    <property type="entry name" value="BETA-1,3-GALACTOSYLTRANSFERASE 1"/>
    <property type="match status" value="1"/>
</dbReference>
<dbReference type="EC" id="2.4.1.-" evidence="15"/>
<dbReference type="PANTHER" id="PTHR11214">
    <property type="entry name" value="BETA-1,3-N-ACETYLGLUCOSAMINYLTRANSFERASE"/>
    <property type="match status" value="1"/>
</dbReference>
<evidence type="ECO:0000256" key="2">
    <source>
        <dbReference type="ARBA" id="ARBA00004323"/>
    </source>
</evidence>
<dbReference type="AlphaFoldDB" id="A0A8D2NES6"/>
<keyword evidence="7" id="KW-0812">Transmembrane</keyword>
<proteinExistence type="inferred from homology"/>
<evidence type="ECO:0000256" key="14">
    <source>
        <dbReference type="ARBA" id="ARBA00023211"/>
    </source>
</evidence>
<dbReference type="Pfam" id="PF01762">
    <property type="entry name" value="Galactosyl_T"/>
    <property type="match status" value="1"/>
</dbReference>
<keyword evidence="11" id="KW-0443">Lipid metabolism</keyword>
<comment type="subcellular location">
    <subcellularLocation>
        <location evidence="2 15">Golgi apparatus membrane</location>
        <topology evidence="2 15">Single-pass type II membrane protein</topology>
    </subcellularLocation>
</comment>
<evidence type="ECO:0000256" key="6">
    <source>
        <dbReference type="ARBA" id="ARBA00022679"/>
    </source>
</evidence>
<evidence type="ECO:0000313" key="16">
    <source>
        <dbReference type="Ensembl" id="ENSZALP00000022028.1"/>
    </source>
</evidence>
<dbReference type="Proteomes" id="UP000694413">
    <property type="component" value="Unassembled WGS sequence"/>
</dbReference>
<evidence type="ECO:0000256" key="4">
    <source>
        <dbReference type="ARBA" id="ARBA00008661"/>
    </source>
</evidence>
<dbReference type="GO" id="GO:0008499">
    <property type="term" value="F:N-acetyl-beta-D-glucosaminide beta-(1,3)-galactosyltransferase activity"/>
    <property type="evidence" value="ECO:0007669"/>
    <property type="project" value="TreeGrafter"/>
</dbReference>
<comment type="pathway">
    <text evidence="3">Protein modification; protein glycosylation.</text>
</comment>
<evidence type="ECO:0000313" key="17">
    <source>
        <dbReference type="Proteomes" id="UP000694413"/>
    </source>
</evidence>
<comment type="similarity">
    <text evidence="4 15">Belongs to the glycosyltransferase 31 family.</text>
</comment>
<evidence type="ECO:0000256" key="15">
    <source>
        <dbReference type="RuleBase" id="RU363063"/>
    </source>
</evidence>
<evidence type="ECO:0000256" key="7">
    <source>
        <dbReference type="ARBA" id="ARBA00022692"/>
    </source>
</evidence>
<evidence type="ECO:0000256" key="3">
    <source>
        <dbReference type="ARBA" id="ARBA00004922"/>
    </source>
</evidence>
<keyword evidence="8" id="KW-0735">Signal-anchor</keyword>
<gene>
    <name evidence="16" type="primary">B3GALT1</name>
</gene>
<comment type="cofactor">
    <cofactor evidence="1">
        <name>Mn(2+)</name>
        <dbReference type="ChEBI" id="CHEBI:29035"/>
    </cofactor>
</comment>
<dbReference type="GO" id="GO:0006493">
    <property type="term" value="P:protein O-linked glycosylation"/>
    <property type="evidence" value="ECO:0007669"/>
    <property type="project" value="TreeGrafter"/>
</dbReference>
<keyword evidence="5 15" id="KW-0328">Glycosyltransferase</keyword>
<evidence type="ECO:0000256" key="9">
    <source>
        <dbReference type="ARBA" id="ARBA00022989"/>
    </source>
</evidence>
<evidence type="ECO:0000256" key="5">
    <source>
        <dbReference type="ARBA" id="ARBA00022676"/>
    </source>
</evidence>
<dbReference type="FunFam" id="3.90.550.50:FF:000001">
    <property type="entry name" value="Hexosyltransferase"/>
    <property type="match status" value="1"/>
</dbReference>
<keyword evidence="6" id="KW-0808">Transferase</keyword>